<reference evidence="6" key="3">
    <citation type="submission" date="2015-06" db="UniProtKB">
        <authorList>
            <consortium name="EnsemblMetazoa"/>
        </authorList>
    </citation>
    <scope>IDENTIFICATION</scope>
</reference>
<dbReference type="EnsemblMetazoa" id="CapteT189319">
    <property type="protein sequence ID" value="CapteP189319"/>
    <property type="gene ID" value="CapteG189319"/>
</dbReference>
<gene>
    <name evidence="5" type="ORF">CAPTEDRAFT_189319</name>
</gene>
<dbReference type="Pfam" id="PF13385">
    <property type="entry name" value="Laminin_G_3"/>
    <property type="match status" value="1"/>
</dbReference>
<evidence type="ECO:0000256" key="3">
    <source>
        <dbReference type="SAM" id="SignalP"/>
    </source>
</evidence>
<dbReference type="SUPFAM" id="SSF82895">
    <property type="entry name" value="TSP-1 type 1 repeat"/>
    <property type="match status" value="3"/>
</dbReference>
<feature type="chain" id="PRO_5008788287" description="VWFA domain-containing protein" evidence="3">
    <location>
        <begin position="17"/>
        <end position="731"/>
    </location>
</feature>
<dbReference type="Proteomes" id="UP000014760">
    <property type="component" value="Unassembled WGS sequence"/>
</dbReference>
<evidence type="ECO:0000313" key="7">
    <source>
        <dbReference type="Proteomes" id="UP000014760"/>
    </source>
</evidence>
<dbReference type="Pfam" id="PF00090">
    <property type="entry name" value="TSP_1"/>
    <property type="match status" value="3"/>
</dbReference>
<dbReference type="InterPro" id="IPR036383">
    <property type="entry name" value="TSP1_rpt_sf"/>
</dbReference>
<protein>
    <recommendedName>
        <fullName evidence="4">VWFA domain-containing protein</fullName>
    </recommendedName>
</protein>
<dbReference type="PANTHER" id="PTHR24020">
    <property type="entry name" value="COLLAGEN ALPHA"/>
    <property type="match status" value="1"/>
</dbReference>
<sequence>MRVALITLASLAAVFAAPTVPDVEEIGDWSPWTACDADCGSGKMSRTIDCIDLGTGSVVSPCKKIEANCNSFPCINDPRYVFWQQWGPCDSECGGGLRSRTGTNQASEELRQEINCQAQSCTPLDPHEECGVANVIFVLDSSQSVGELNWYVVKQFVIDVISKLTIGPDQTHVGLVIYATDVQAVVPLTMHMNVEDLKEQIWQLPYLAGATNTGEAIRAMRSMMAAGRRQDVKDIAFVLSDGMTNIVPGIVQTEAQLAKDEGITIFSIAVTQEIDEAEMIGIASEPADTYYSYVNNFEELQAIIDDIVAGACEVTNVMVCGGWSDWSECPVSCGGPATQKSTKVCQLVDSTGKVLIEEIVREKTQECGADACPTLAPEPEEPVVPVIDCSTCDFGPYGRVQYLADPLNCNCFYQCQRLTEIDGSFTYIPHHQCCAPSLFWRQSWLTCVTDMFKVTENCIVQLPADISTPEPATTPERICALGTVPGKPGFFLNGGIEQTCGPNMVFDFGLCTCIPGANPDVICDSDVLLYYPFDEDLDDHSCTRASSTQTSEASVVLTSDVDRGTVAKFNGASSLHVGYIYNYFADRYVKQWSMAVWVKRTGNTAGLGGVINNGDCVAAPSFDIHVGGGDVTSCSVDTDSVSAMVAIQDVAITANVWEHVAMVYDGKDITMYRNASSVAHLAVQGNIENRQCPMNIGAQHAGSDYFEGLMDDIYIYERALSLDEITKLSKL</sequence>
<dbReference type="InterPro" id="IPR036465">
    <property type="entry name" value="vWFA_dom_sf"/>
</dbReference>
<evidence type="ECO:0000256" key="2">
    <source>
        <dbReference type="ARBA" id="ARBA00049648"/>
    </source>
</evidence>
<accession>R7US02</accession>
<dbReference type="PROSITE" id="PS50092">
    <property type="entry name" value="TSP1"/>
    <property type="match status" value="3"/>
</dbReference>
<dbReference type="Gene3D" id="3.40.50.410">
    <property type="entry name" value="von Willebrand factor, type A domain"/>
    <property type="match status" value="1"/>
</dbReference>
<evidence type="ECO:0000313" key="5">
    <source>
        <dbReference type="EMBL" id="ELU06687.1"/>
    </source>
</evidence>
<dbReference type="AlphaFoldDB" id="R7US02"/>
<dbReference type="PANTHER" id="PTHR24020:SF87">
    <property type="entry name" value="COLLAGEN ALPHA-1(VI) CHAIN-LIKE"/>
    <property type="match status" value="1"/>
</dbReference>
<dbReference type="STRING" id="283909.R7US02"/>
<name>R7US02_CAPTE</name>
<dbReference type="CDD" id="cd01450">
    <property type="entry name" value="vWFA_subfamily_ECM"/>
    <property type="match status" value="1"/>
</dbReference>
<organism evidence="5">
    <name type="scientific">Capitella teleta</name>
    <name type="common">Polychaete worm</name>
    <dbReference type="NCBI Taxonomy" id="283909"/>
    <lineage>
        <taxon>Eukaryota</taxon>
        <taxon>Metazoa</taxon>
        <taxon>Spiralia</taxon>
        <taxon>Lophotrochozoa</taxon>
        <taxon>Annelida</taxon>
        <taxon>Polychaeta</taxon>
        <taxon>Sedentaria</taxon>
        <taxon>Scolecida</taxon>
        <taxon>Capitellidae</taxon>
        <taxon>Capitella</taxon>
    </lineage>
</organism>
<dbReference type="InterPro" id="IPR002035">
    <property type="entry name" value="VWF_A"/>
</dbReference>
<evidence type="ECO:0000313" key="6">
    <source>
        <dbReference type="EnsemblMetazoa" id="CapteP189319"/>
    </source>
</evidence>
<dbReference type="OMA" id="HIYINSA"/>
<dbReference type="InterPro" id="IPR050525">
    <property type="entry name" value="ECM_Assembly_Org"/>
</dbReference>
<keyword evidence="3" id="KW-0732">Signal</keyword>
<dbReference type="OrthoDB" id="10030431at2759"/>
<dbReference type="InterPro" id="IPR013320">
    <property type="entry name" value="ConA-like_dom_sf"/>
</dbReference>
<evidence type="ECO:0000259" key="4">
    <source>
        <dbReference type="PROSITE" id="PS50234"/>
    </source>
</evidence>
<reference evidence="7" key="1">
    <citation type="submission" date="2012-12" db="EMBL/GenBank/DDBJ databases">
        <authorList>
            <person name="Hellsten U."/>
            <person name="Grimwood J."/>
            <person name="Chapman J.A."/>
            <person name="Shapiro H."/>
            <person name="Aerts A."/>
            <person name="Otillar R.P."/>
            <person name="Terry A.Y."/>
            <person name="Boore J.L."/>
            <person name="Simakov O."/>
            <person name="Marletaz F."/>
            <person name="Cho S.-J."/>
            <person name="Edsinger-Gonzales E."/>
            <person name="Havlak P."/>
            <person name="Kuo D.-H."/>
            <person name="Larsson T."/>
            <person name="Lv J."/>
            <person name="Arendt D."/>
            <person name="Savage R."/>
            <person name="Osoegawa K."/>
            <person name="de Jong P."/>
            <person name="Lindberg D.R."/>
            <person name="Seaver E.C."/>
            <person name="Weisblat D.A."/>
            <person name="Putnam N.H."/>
            <person name="Grigoriev I.V."/>
            <person name="Rokhsar D.S."/>
        </authorList>
    </citation>
    <scope>NUCLEOTIDE SEQUENCE</scope>
    <source>
        <strain evidence="7">I ESC-2004</strain>
    </source>
</reference>
<reference evidence="5 7" key="2">
    <citation type="journal article" date="2013" name="Nature">
        <title>Insights into bilaterian evolution from three spiralian genomes.</title>
        <authorList>
            <person name="Simakov O."/>
            <person name="Marletaz F."/>
            <person name="Cho S.J."/>
            <person name="Edsinger-Gonzales E."/>
            <person name="Havlak P."/>
            <person name="Hellsten U."/>
            <person name="Kuo D.H."/>
            <person name="Larsson T."/>
            <person name="Lv J."/>
            <person name="Arendt D."/>
            <person name="Savage R."/>
            <person name="Osoegawa K."/>
            <person name="de Jong P."/>
            <person name="Grimwood J."/>
            <person name="Chapman J.A."/>
            <person name="Shapiro H."/>
            <person name="Aerts A."/>
            <person name="Otillar R.P."/>
            <person name="Terry A.Y."/>
            <person name="Boore J.L."/>
            <person name="Grigoriev I.V."/>
            <person name="Lindberg D.R."/>
            <person name="Seaver E.C."/>
            <person name="Weisblat D.A."/>
            <person name="Putnam N.H."/>
            <person name="Rokhsar D.S."/>
        </authorList>
    </citation>
    <scope>NUCLEOTIDE SEQUENCE</scope>
    <source>
        <strain evidence="5 7">I ESC-2004</strain>
    </source>
</reference>
<dbReference type="Gene3D" id="2.20.100.10">
    <property type="entry name" value="Thrombospondin type-1 (TSP1) repeat"/>
    <property type="match status" value="2"/>
</dbReference>
<dbReference type="HOGENOM" id="CLU_332400_0_0_1"/>
<dbReference type="SUPFAM" id="SSF53300">
    <property type="entry name" value="vWA-like"/>
    <property type="match status" value="1"/>
</dbReference>
<dbReference type="SMART" id="SM00327">
    <property type="entry name" value="VWA"/>
    <property type="match status" value="1"/>
</dbReference>
<dbReference type="SUPFAM" id="SSF49899">
    <property type="entry name" value="Concanavalin A-like lectins/glucanases"/>
    <property type="match status" value="1"/>
</dbReference>
<dbReference type="PROSITE" id="PS50234">
    <property type="entry name" value="VWFA"/>
    <property type="match status" value="1"/>
</dbReference>
<dbReference type="EMBL" id="AMQN01001223">
    <property type="status" value="NOT_ANNOTATED_CDS"/>
    <property type="molecule type" value="Genomic_DNA"/>
</dbReference>
<evidence type="ECO:0000256" key="1">
    <source>
        <dbReference type="ARBA" id="ARBA00023278"/>
    </source>
</evidence>
<dbReference type="Gene3D" id="2.60.120.200">
    <property type="match status" value="1"/>
</dbReference>
<dbReference type="Pfam" id="PF00092">
    <property type="entry name" value="VWA"/>
    <property type="match status" value="1"/>
</dbReference>
<comment type="similarity">
    <text evidence="2">Belongs to the fibril-associated collagens with interrupted helices (FACIT) family.</text>
</comment>
<feature type="domain" description="VWFA" evidence="4">
    <location>
        <begin position="134"/>
        <end position="307"/>
    </location>
</feature>
<dbReference type="SMART" id="SM00209">
    <property type="entry name" value="TSP1"/>
    <property type="match status" value="3"/>
</dbReference>
<proteinExistence type="inferred from homology"/>
<feature type="signal peptide" evidence="3">
    <location>
        <begin position="1"/>
        <end position="16"/>
    </location>
</feature>
<dbReference type="InterPro" id="IPR000884">
    <property type="entry name" value="TSP1_rpt"/>
</dbReference>
<keyword evidence="7" id="KW-1185">Reference proteome</keyword>
<dbReference type="EMBL" id="KB300511">
    <property type="protein sequence ID" value="ELU06687.1"/>
    <property type="molecule type" value="Genomic_DNA"/>
</dbReference>
<keyword evidence="1" id="KW-0379">Hydroxylation</keyword>